<evidence type="ECO:0000313" key="1">
    <source>
        <dbReference type="EMBL" id="MBW0567516.1"/>
    </source>
</evidence>
<reference evidence="1" key="1">
    <citation type="submission" date="2021-03" db="EMBL/GenBank/DDBJ databases">
        <title>Draft genome sequence of rust myrtle Austropuccinia psidii MF-1, a brazilian biotype.</title>
        <authorList>
            <person name="Quecine M.C."/>
            <person name="Pachon D.M.R."/>
            <person name="Bonatelli M.L."/>
            <person name="Correr F.H."/>
            <person name="Franceschini L.M."/>
            <person name="Leite T.F."/>
            <person name="Margarido G.R.A."/>
            <person name="Almeida C.A."/>
            <person name="Ferrarezi J.A."/>
            <person name="Labate C.A."/>
        </authorList>
    </citation>
    <scope>NUCLEOTIDE SEQUENCE</scope>
    <source>
        <strain evidence="1">MF-1</strain>
    </source>
</reference>
<sequence>MGLGKTIQAIALIGTSKEQMIANPHYHLPPLLNYQLAIRNIQAPGQISHQSLPMDFTLHCVGYVTSASRQRQSSHVSHENVTQSQTHFNTICNVWVISPHWLPHPHLICPDASHAYAPTPPSR</sequence>
<dbReference type="EMBL" id="AVOT02080994">
    <property type="protein sequence ID" value="MBW0567516.1"/>
    <property type="molecule type" value="Genomic_DNA"/>
</dbReference>
<dbReference type="AlphaFoldDB" id="A0A9Q3PNY1"/>
<accession>A0A9Q3PNY1</accession>
<comment type="caution">
    <text evidence="1">The sequence shown here is derived from an EMBL/GenBank/DDBJ whole genome shotgun (WGS) entry which is preliminary data.</text>
</comment>
<keyword evidence="2" id="KW-1185">Reference proteome</keyword>
<dbReference type="Proteomes" id="UP000765509">
    <property type="component" value="Unassembled WGS sequence"/>
</dbReference>
<evidence type="ECO:0000313" key="2">
    <source>
        <dbReference type="Proteomes" id="UP000765509"/>
    </source>
</evidence>
<dbReference type="OrthoDB" id="448448at2759"/>
<name>A0A9Q3PNY1_9BASI</name>
<protein>
    <submittedName>
        <fullName evidence="1">Uncharacterized protein</fullName>
    </submittedName>
</protein>
<proteinExistence type="predicted"/>
<organism evidence="1 2">
    <name type="scientific">Austropuccinia psidii MF-1</name>
    <dbReference type="NCBI Taxonomy" id="1389203"/>
    <lineage>
        <taxon>Eukaryota</taxon>
        <taxon>Fungi</taxon>
        <taxon>Dikarya</taxon>
        <taxon>Basidiomycota</taxon>
        <taxon>Pucciniomycotina</taxon>
        <taxon>Pucciniomycetes</taxon>
        <taxon>Pucciniales</taxon>
        <taxon>Sphaerophragmiaceae</taxon>
        <taxon>Austropuccinia</taxon>
    </lineage>
</organism>
<gene>
    <name evidence="1" type="ORF">O181_107231</name>
</gene>